<dbReference type="Pfam" id="PF04986">
    <property type="entry name" value="Y2_Tnp"/>
    <property type="match status" value="1"/>
</dbReference>
<proteinExistence type="predicted"/>
<feature type="compositionally biased region" description="Acidic residues" evidence="1">
    <location>
        <begin position="153"/>
        <end position="166"/>
    </location>
</feature>
<sequence length="196" mass="23001">WLAARKDYLVPVKALSLIFRGMFIEMLRKALPQQHFPNSVRNKKWHVYCEPTVQGAEKVLQYLGRYVHRTAFANSRLVRIKDGQVTFRYKVRRPRQWKTMTLCAMEFIRRFLQHVLPRGTHKVRYYGIWHPSQRSLLRRVQLATGLSEIPSATEEETTPQTDDAEESPGKRRKCPCCTEGTLVLAKTFPRRPRPPP</sequence>
<dbReference type="GO" id="GO:0004803">
    <property type="term" value="F:transposase activity"/>
    <property type="evidence" value="ECO:0007669"/>
    <property type="project" value="InterPro"/>
</dbReference>
<dbReference type="GO" id="GO:0003677">
    <property type="term" value="F:DNA binding"/>
    <property type="evidence" value="ECO:0007669"/>
    <property type="project" value="InterPro"/>
</dbReference>
<feature type="region of interest" description="Disordered" evidence="1">
    <location>
        <begin position="148"/>
        <end position="175"/>
    </location>
</feature>
<dbReference type="GO" id="GO:0006313">
    <property type="term" value="P:DNA transposition"/>
    <property type="evidence" value="ECO:0007669"/>
    <property type="project" value="InterPro"/>
</dbReference>
<comment type="caution">
    <text evidence="3">The sequence shown here is derived from an EMBL/GenBank/DDBJ whole genome shotgun (WGS) entry which is preliminary data.</text>
</comment>
<dbReference type="InterPro" id="IPR007069">
    <property type="entry name" value="Transposase_32"/>
</dbReference>
<gene>
    <name evidence="3" type="ORF">S01H1_39154</name>
</gene>
<evidence type="ECO:0000313" key="3">
    <source>
        <dbReference type="EMBL" id="GAG10783.1"/>
    </source>
</evidence>
<feature type="domain" description="Transposase IS801/IS1294" evidence="2">
    <location>
        <begin position="1"/>
        <end position="132"/>
    </location>
</feature>
<dbReference type="AlphaFoldDB" id="X0VE72"/>
<organism evidence="3">
    <name type="scientific">marine sediment metagenome</name>
    <dbReference type="NCBI Taxonomy" id="412755"/>
    <lineage>
        <taxon>unclassified sequences</taxon>
        <taxon>metagenomes</taxon>
        <taxon>ecological metagenomes</taxon>
    </lineage>
</organism>
<accession>X0VE72</accession>
<evidence type="ECO:0000256" key="1">
    <source>
        <dbReference type="SAM" id="MobiDB-lite"/>
    </source>
</evidence>
<evidence type="ECO:0000259" key="2">
    <source>
        <dbReference type="Pfam" id="PF04986"/>
    </source>
</evidence>
<reference evidence="3" key="1">
    <citation type="journal article" date="2014" name="Front. Microbiol.">
        <title>High frequency of phylogenetically diverse reductive dehalogenase-homologous genes in deep subseafloor sedimentary metagenomes.</title>
        <authorList>
            <person name="Kawai M."/>
            <person name="Futagami T."/>
            <person name="Toyoda A."/>
            <person name="Takaki Y."/>
            <person name="Nishi S."/>
            <person name="Hori S."/>
            <person name="Arai W."/>
            <person name="Tsubouchi T."/>
            <person name="Morono Y."/>
            <person name="Uchiyama I."/>
            <person name="Ito T."/>
            <person name="Fujiyama A."/>
            <person name="Inagaki F."/>
            <person name="Takami H."/>
        </authorList>
    </citation>
    <scope>NUCLEOTIDE SEQUENCE</scope>
    <source>
        <strain evidence="3">Expedition CK06-06</strain>
    </source>
</reference>
<dbReference type="PANTHER" id="PTHR37023">
    <property type="entry name" value="TRANSPOSASE"/>
    <property type="match status" value="1"/>
</dbReference>
<name>X0VE72_9ZZZZ</name>
<dbReference type="EMBL" id="BARS01024687">
    <property type="protein sequence ID" value="GAG10783.1"/>
    <property type="molecule type" value="Genomic_DNA"/>
</dbReference>
<dbReference type="PANTHER" id="PTHR37023:SF1">
    <property type="entry name" value="ISSOD25 TRANSPOSASE TNPA_ISSOD25"/>
    <property type="match status" value="1"/>
</dbReference>
<feature type="non-terminal residue" evidence="3">
    <location>
        <position position="1"/>
    </location>
</feature>
<protein>
    <recommendedName>
        <fullName evidence="2">Transposase IS801/IS1294 domain-containing protein</fullName>
    </recommendedName>
</protein>